<comment type="caution">
    <text evidence="3">The sequence shown here is derived from an EMBL/GenBank/DDBJ whole genome shotgun (WGS) entry which is preliminary data.</text>
</comment>
<evidence type="ECO:0000256" key="1">
    <source>
        <dbReference type="SAM" id="MobiDB-lite"/>
    </source>
</evidence>
<evidence type="ECO:0000313" key="4">
    <source>
        <dbReference type="Proteomes" id="UP001320420"/>
    </source>
</evidence>
<reference evidence="3 4" key="1">
    <citation type="submission" date="2024-02" db="EMBL/GenBank/DDBJ databases">
        <title>De novo assembly and annotation of 12 fungi associated with fruit tree decline syndrome in Ontario, Canada.</title>
        <authorList>
            <person name="Sulman M."/>
            <person name="Ellouze W."/>
            <person name="Ilyukhin E."/>
        </authorList>
    </citation>
    <scope>NUCLEOTIDE SEQUENCE [LARGE SCALE GENOMIC DNA]</scope>
    <source>
        <strain evidence="3 4">M11/M66-122</strain>
    </source>
</reference>
<dbReference type="GO" id="GO:0006874">
    <property type="term" value="P:intracellular calcium ion homeostasis"/>
    <property type="evidence" value="ECO:0007669"/>
    <property type="project" value="TreeGrafter"/>
</dbReference>
<protein>
    <recommendedName>
        <fullName evidence="2">CID domain-containing protein</fullName>
    </recommendedName>
</protein>
<dbReference type="EMBL" id="JAKJXP020000092">
    <property type="protein sequence ID" value="KAK7747163.1"/>
    <property type="molecule type" value="Genomic_DNA"/>
</dbReference>
<feature type="compositionally biased region" description="Pro residues" evidence="1">
    <location>
        <begin position="478"/>
        <end position="500"/>
    </location>
</feature>
<proteinExistence type="predicted"/>
<feature type="compositionally biased region" description="Pro residues" evidence="1">
    <location>
        <begin position="442"/>
        <end position="471"/>
    </location>
</feature>
<feature type="compositionally biased region" description="Basic and acidic residues" evidence="1">
    <location>
        <begin position="538"/>
        <end position="550"/>
    </location>
</feature>
<organism evidence="3 4">
    <name type="scientific">Diatrype stigma</name>
    <dbReference type="NCBI Taxonomy" id="117547"/>
    <lineage>
        <taxon>Eukaryota</taxon>
        <taxon>Fungi</taxon>
        <taxon>Dikarya</taxon>
        <taxon>Ascomycota</taxon>
        <taxon>Pezizomycotina</taxon>
        <taxon>Sordariomycetes</taxon>
        <taxon>Xylariomycetidae</taxon>
        <taxon>Xylariales</taxon>
        <taxon>Diatrypaceae</taxon>
        <taxon>Diatrype</taxon>
    </lineage>
</organism>
<evidence type="ECO:0000313" key="3">
    <source>
        <dbReference type="EMBL" id="KAK7747163.1"/>
    </source>
</evidence>
<dbReference type="Pfam" id="PF04818">
    <property type="entry name" value="CID"/>
    <property type="match status" value="1"/>
</dbReference>
<feature type="domain" description="CID" evidence="2">
    <location>
        <begin position="25"/>
        <end position="180"/>
    </location>
</feature>
<dbReference type="PANTHER" id="PTHR12323:SF0">
    <property type="entry name" value="CALCIUM HOMEOSTASIS ENDOPLASMIC RETICULUM PROTEIN"/>
    <property type="match status" value="1"/>
</dbReference>
<feature type="compositionally biased region" description="Basic and acidic residues" evidence="1">
    <location>
        <begin position="394"/>
        <end position="403"/>
    </location>
</feature>
<gene>
    <name evidence="3" type="ORF">SLS62_009105</name>
</gene>
<keyword evidence="4" id="KW-1185">Reference proteome</keyword>
<dbReference type="Proteomes" id="UP001320420">
    <property type="component" value="Unassembled WGS sequence"/>
</dbReference>
<dbReference type="PROSITE" id="PS51391">
    <property type="entry name" value="CID"/>
    <property type="match status" value="1"/>
</dbReference>
<feature type="compositionally biased region" description="Basic residues" evidence="1">
    <location>
        <begin position="351"/>
        <end position="367"/>
    </location>
</feature>
<name>A0AAN9UGH5_9PEZI</name>
<dbReference type="PANTHER" id="PTHR12323">
    <property type="entry name" value="SR-RELATED CTD ASSOCIATED FACTOR 6"/>
    <property type="match status" value="1"/>
</dbReference>
<feature type="compositionally biased region" description="Low complexity" evidence="1">
    <location>
        <begin position="341"/>
        <end position="350"/>
    </location>
</feature>
<dbReference type="InterPro" id="IPR006569">
    <property type="entry name" value="CID_dom"/>
</dbReference>
<dbReference type="AlphaFoldDB" id="A0AAN9UGH5"/>
<evidence type="ECO:0000259" key="2">
    <source>
        <dbReference type="PROSITE" id="PS51391"/>
    </source>
</evidence>
<feature type="compositionally biased region" description="Low complexity" evidence="1">
    <location>
        <begin position="521"/>
        <end position="530"/>
    </location>
</feature>
<feature type="region of interest" description="Disordered" evidence="1">
    <location>
        <begin position="324"/>
        <end position="564"/>
    </location>
</feature>
<accession>A0AAN9UGH5</accession>
<dbReference type="GO" id="GO:0048471">
    <property type="term" value="C:perinuclear region of cytoplasm"/>
    <property type="evidence" value="ECO:0007669"/>
    <property type="project" value="TreeGrafter"/>
</dbReference>
<dbReference type="InterPro" id="IPR008942">
    <property type="entry name" value="ENTH_VHS"/>
</dbReference>
<feature type="compositionally biased region" description="Low complexity" evidence="1">
    <location>
        <begin position="428"/>
        <end position="441"/>
    </location>
</feature>
<dbReference type="SMART" id="SM00582">
    <property type="entry name" value="RPR"/>
    <property type="match status" value="1"/>
</dbReference>
<sequence>MSSPLLDIAKVSFSAVLLRPDPTPCARSDLDEFIGLVDATISRCSPPNVQKSKQWILKHLVHSPARITALGKYLTALAKSFSATLAVSRRARETSAKRKRLHILYLLNDVLYHVHVRSRDSSFSAKVEPFLPDLVQCAAAFSNSPKHAQKIQGIIDLWHENRYFAPEFIEKLRNIIKDAPKLQKLQAAANGTADGTGAAATKSSKDAPFIMPTMHGDVSAPWYDLPAANWLPVIEPNSTRPMNPDMVKPLQFVPGPADKRLIQAVTDLLADVDRIYAKDRTVGDDPAEDIDQLGQRIMIDEITGDIISGETYYGWSRPFCQKMKQRRKNPNGSNDDRRGRSMSGSSSRSRSSSRSHSRPAFKRRRMSTSRSPDRSMSRSRSRRPYSSSRSRSPPRRDWRDNRSQSRSRSRSRSWGRSPVPRPPPQQQPPFYGNPQQQQGYPPQQPPQPPIPNPPFPPPHHGEFPPPIPPPGDFSNFMIPPPPPNYQGQWPPPPPPLPPNWMPNMPNMAGGWGVPPPPPQPFQQQQQAHHYQGGGGEYQYDRGGGRGDYRGRGHRGGWNRGGRGW</sequence>
<dbReference type="Gene3D" id="1.25.40.90">
    <property type="match status" value="1"/>
</dbReference>